<dbReference type="PANTHER" id="PTHR21381:SF3">
    <property type="entry name" value="SGC REGION PROTEIN SGCQ-RELATED"/>
    <property type="match status" value="1"/>
</dbReference>
<comment type="similarity">
    <text evidence="1">Belongs to the BtpA family.</text>
</comment>
<dbReference type="EMBL" id="HG994588">
    <property type="protein sequence ID" value="CAF3043911.1"/>
    <property type="molecule type" value="Genomic_DNA"/>
</dbReference>
<accession>A0A7R8DCM5</accession>
<dbReference type="OrthoDB" id="10045006at2759"/>
<dbReference type="AlphaFoldDB" id="A0A7R8DCM5"/>
<evidence type="ECO:0000313" key="3">
    <source>
        <dbReference type="Proteomes" id="UP000675881"/>
    </source>
</evidence>
<dbReference type="Proteomes" id="UP000675881">
    <property type="component" value="Chromosome 9"/>
</dbReference>
<keyword evidence="3" id="KW-1185">Reference proteome</keyword>
<evidence type="ECO:0000313" key="2">
    <source>
        <dbReference type="EMBL" id="CAF3043911.1"/>
    </source>
</evidence>
<organism evidence="2 3">
    <name type="scientific">Lepeophtheirus salmonis</name>
    <name type="common">Salmon louse</name>
    <name type="synonym">Caligus salmonis</name>
    <dbReference type="NCBI Taxonomy" id="72036"/>
    <lineage>
        <taxon>Eukaryota</taxon>
        <taxon>Metazoa</taxon>
        <taxon>Ecdysozoa</taxon>
        <taxon>Arthropoda</taxon>
        <taxon>Crustacea</taxon>
        <taxon>Multicrustacea</taxon>
        <taxon>Hexanauplia</taxon>
        <taxon>Copepoda</taxon>
        <taxon>Siphonostomatoida</taxon>
        <taxon>Caligidae</taxon>
        <taxon>Lepeophtheirus</taxon>
    </lineage>
</organism>
<dbReference type="Pfam" id="PF03437">
    <property type="entry name" value="BtpA"/>
    <property type="match status" value="1"/>
</dbReference>
<protein>
    <submittedName>
        <fullName evidence="2">(salmon louse) hypothetical protein</fullName>
    </submittedName>
</protein>
<evidence type="ECO:0000256" key="1">
    <source>
        <dbReference type="ARBA" id="ARBA00006007"/>
    </source>
</evidence>
<dbReference type="InterPro" id="IPR011060">
    <property type="entry name" value="RibuloseP-bd_barrel"/>
</dbReference>
<proteinExistence type="inferred from homology"/>
<reference evidence="2" key="1">
    <citation type="submission" date="2021-02" db="EMBL/GenBank/DDBJ databases">
        <authorList>
            <person name="Bekaert M."/>
        </authorList>
    </citation>
    <scope>NUCLEOTIDE SEQUENCE</scope>
    <source>
        <strain evidence="2">IoA-00</strain>
    </source>
</reference>
<gene>
    <name evidence="2" type="ORF">LSAA_15261</name>
</gene>
<name>A0A7R8DCM5_LEPSM</name>
<dbReference type="PANTHER" id="PTHR21381">
    <property type="entry name" value="ZGC:162297"/>
    <property type="match status" value="1"/>
</dbReference>
<dbReference type="SUPFAM" id="SSF51366">
    <property type="entry name" value="Ribulose-phoshate binding barrel"/>
    <property type="match status" value="1"/>
</dbReference>
<sequence length="202" mass="21994">MHDIPYLKKVGPEIVSAMTAVATTIRKEVPSSLPIGVQILAGANKEALSVAHAANLQYIRAEGYVFGHIGDEGYIDACAGEILRFRKSIGASDVAVLYISLIETIKAATFFDTEGVILTGKETGDEVSAELFKEVESQKLDVPILIGSGVTKENVHQFMSAHGLIVGSYFKKQGKWKEDLDVKRIVDFMSRVDNLRNEATHG</sequence>
<dbReference type="InterPro" id="IPR005137">
    <property type="entry name" value="BtpA"/>
</dbReference>